<dbReference type="RefSeq" id="XP_013239006.1">
    <property type="nucleotide sequence ID" value="XM_013383552.1"/>
</dbReference>
<reference evidence="2 3" key="1">
    <citation type="submission" date="2014-04" db="EMBL/GenBank/DDBJ databases">
        <title>A new species of microsporidia sheds light on the evolution of extreme parasitism.</title>
        <authorList>
            <person name="Haag K.L."/>
            <person name="James T.Y."/>
            <person name="Larsson R."/>
            <person name="Schaer T.M."/>
            <person name="Refardt D."/>
            <person name="Pombert J.-F."/>
            <person name="Ebert D."/>
        </authorList>
    </citation>
    <scope>NUCLEOTIDE SEQUENCE [LARGE SCALE GENOMIC DNA]</scope>
    <source>
        <strain evidence="2 3">UGP3</strain>
        <tissue evidence="2">Spores</tissue>
    </source>
</reference>
<feature type="region of interest" description="Disordered" evidence="1">
    <location>
        <begin position="1"/>
        <end position="32"/>
    </location>
</feature>
<proteinExistence type="predicted"/>
<gene>
    <name evidence="2" type="ORF">DI09_15p460</name>
</gene>
<dbReference type="GeneID" id="25258575"/>
<comment type="caution">
    <text evidence="2">The sequence shown here is derived from an EMBL/GenBank/DDBJ whole genome shotgun (WGS) entry which is preliminary data.</text>
</comment>
<sequence length="107" mass="10954">MTDANKEQVKIGDTGPKSPTPSASSTESYKKKASKWLKKLSIGFASLKKSTEDSVNGIRAKMGGNDKGPDAPSASSAPSAQSTRSAHSAQSTPSAPSASSAPDTKEE</sequence>
<evidence type="ECO:0000313" key="3">
    <source>
        <dbReference type="Proteomes" id="UP000029725"/>
    </source>
</evidence>
<accession>A0A098VUN7</accession>
<feature type="compositionally biased region" description="Basic and acidic residues" evidence="1">
    <location>
        <begin position="1"/>
        <end position="10"/>
    </location>
</feature>
<dbReference type="AlphaFoldDB" id="A0A098VUN7"/>
<evidence type="ECO:0000256" key="1">
    <source>
        <dbReference type="SAM" id="MobiDB-lite"/>
    </source>
</evidence>
<dbReference type="VEuPathDB" id="MicrosporidiaDB:DI09_15p460"/>
<dbReference type="Proteomes" id="UP000029725">
    <property type="component" value="Unassembled WGS sequence"/>
</dbReference>
<name>A0A098VUN7_9MICR</name>
<keyword evidence="3" id="KW-1185">Reference proteome</keyword>
<organism evidence="2 3">
    <name type="scientific">Mitosporidium daphniae</name>
    <dbReference type="NCBI Taxonomy" id="1485682"/>
    <lineage>
        <taxon>Eukaryota</taxon>
        <taxon>Fungi</taxon>
        <taxon>Fungi incertae sedis</taxon>
        <taxon>Microsporidia</taxon>
        <taxon>Mitosporidium</taxon>
    </lineage>
</organism>
<dbReference type="HOGENOM" id="CLU_2210640_0_0_1"/>
<feature type="region of interest" description="Disordered" evidence="1">
    <location>
        <begin position="46"/>
        <end position="107"/>
    </location>
</feature>
<evidence type="ECO:0000313" key="2">
    <source>
        <dbReference type="EMBL" id="KGG52579.1"/>
    </source>
</evidence>
<protein>
    <submittedName>
        <fullName evidence="2">Uncharacterized protein</fullName>
    </submittedName>
</protein>
<dbReference type="EMBL" id="JMKJ01000066">
    <property type="protein sequence ID" value="KGG52579.1"/>
    <property type="molecule type" value="Genomic_DNA"/>
</dbReference>
<feature type="compositionally biased region" description="Low complexity" evidence="1">
    <location>
        <begin position="70"/>
        <end position="107"/>
    </location>
</feature>